<name>A0ABY6L3V1_9ARAC</name>
<evidence type="ECO:0000256" key="1">
    <source>
        <dbReference type="ARBA" id="ARBA00012493"/>
    </source>
</evidence>
<dbReference type="Pfam" id="PF17919">
    <property type="entry name" value="RT_RNaseH_2"/>
    <property type="match status" value="1"/>
</dbReference>
<evidence type="ECO:0000313" key="5">
    <source>
        <dbReference type="EMBL" id="UYV75828.1"/>
    </source>
</evidence>
<protein>
    <recommendedName>
        <fullName evidence="1">RNA-directed DNA polymerase</fullName>
        <ecNumber evidence="1">2.7.7.49</ecNumber>
    </recommendedName>
</protein>
<dbReference type="PANTHER" id="PTHR37984:SF5">
    <property type="entry name" value="PROTEIN NYNRIN-LIKE"/>
    <property type="match status" value="1"/>
</dbReference>
<dbReference type="InterPro" id="IPR043502">
    <property type="entry name" value="DNA/RNA_pol_sf"/>
</dbReference>
<dbReference type="InterPro" id="IPR054465">
    <property type="entry name" value="Integrase_p58-like_C"/>
</dbReference>
<dbReference type="InterPro" id="IPR050951">
    <property type="entry name" value="Retrovirus_Pol_polyprotein"/>
</dbReference>
<dbReference type="InterPro" id="IPR041588">
    <property type="entry name" value="Integrase_H2C2"/>
</dbReference>
<organism evidence="5 6">
    <name type="scientific">Cordylochernes scorpioides</name>
    <dbReference type="NCBI Taxonomy" id="51811"/>
    <lineage>
        <taxon>Eukaryota</taxon>
        <taxon>Metazoa</taxon>
        <taxon>Ecdysozoa</taxon>
        <taxon>Arthropoda</taxon>
        <taxon>Chelicerata</taxon>
        <taxon>Arachnida</taxon>
        <taxon>Pseudoscorpiones</taxon>
        <taxon>Cheliferoidea</taxon>
        <taxon>Chernetidae</taxon>
        <taxon>Cordylochernes</taxon>
    </lineage>
</organism>
<dbReference type="PANTHER" id="PTHR37984">
    <property type="entry name" value="PROTEIN CBG26694"/>
    <property type="match status" value="1"/>
</dbReference>
<gene>
    <name evidence="5" type="ORF">LAZ67_13001456</name>
</gene>
<dbReference type="InterPro" id="IPR043128">
    <property type="entry name" value="Rev_trsase/Diguanyl_cyclase"/>
</dbReference>
<dbReference type="Pfam" id="PF00078">
    <property type="entry name" value="RVT_1"/>
    <property type="match status" value="1"/>
</dbReference>
<evidence type="ECO:0000256" key="2">
    <source>
        <dbReference type="ARBA" id="ARBA00023268"/>
    </source>
</evidence>
<feature type="region of interest" description="Disordered" evidence="3">
    <location>
        <begin position="501"/>
        <end position="525"/>
    </location>
</feature>
<dbReference type="SUPFAM" id="SSF56672">
    <property type="entry name" value="DNA/RNA polymerases"/>
    <property type="match status" value="1"/>
</dbReference>
<evidence type="ECO:0000313" key="6">
    <source>
        <dbReference type="Proteomes" id="UP001235939"/>
    </source>
</evidence>
<feature type="compositionally biased region" description="Polar residues" evidence="3">
    <location>
        <begin position="639"/>
        <end position="650"/>
    </location>
</feature>
<dbReference type="Proteomes" id="UP001235939">
    <property type="component" value="Chromosome 13"/>
</dbReference>
<evidence type="ECO:0000256" key="3">
    <source>
        <dbReference type="SAM" id="MobiDB-lite"/>
    </source>
</evidence>
<dbReference type="EC" id="2.7.7.49" evidence="1"/>
<sequence>MIDSVLGSLKLNMCLCYLDDIVVYAPTFEEHLRRLQLVLRCIQKVGISLNHKKCLFVSRRIKILGHLVDANGIHPDPDKVEAVSKFPRPRQKDPSDRLARWALKLQEFIVTVTYTSGRKHKDADCLPRSPLENDQPSAVTSLTNVDIEQTKDPDLAKIIDNLNSGYTRKEFSIIDGILYKKNYSITGRPWLMIIPRHLRSEVMAYLHDAHTVEHLGFARTYDKVKNRFYWPGLYRTVRQYVSNCRECQRRKKLPRRPAGQLEATGYTPFFLVHALEAETYIDALLPYLPDEISDDYVGELVTRAEEAHQLSPSRLLQSQAKDRRLYDQKHTPVYYQKDDLMWVFTPIRKVGLSEKLLKRNFGPYKLQRHDVILGWDFLVSPSAIIDCGQSEISFSEMPNEDPSVARLYLASDDIIPPKSIKRPQEVCPIVEANENYVSKGVESTYKMRDNVRVEHSPRGSVSEIKDCLDVKTVLGHFDDDAPTELHTDASGYGIGAVLAQKQGSDEKGGRDDPRHYLPYSSSPEGEEFIQNLGTRAEETRQIARHHIFKAQETNKTNYDARHTGKIYEPGDLVWIFIPIRRVGFSEKLLRRYFGPFRVTKKISDVTYEVEAVSEQGRIQKKRDTVHILRMKPYYDPLSQEDSSSVDNSTSGEEEELR</sequence>
<evidence type="ECO:0000259" key="4">
    <source>
        <dbReference type="PROSITE" id="PS50878"/>
    </source>
</evidence>
<dbReference type="Gene3D" id="1.10.340.70">
    <property type="match status" value="1"/>
</dbReference>
<keyword evidence="2" id="KW-0511">Multifunctional enzyme</keyword>
<accession>A0ABY6L3V1</accession>
<keyword evidence="6" id="KW-1185">Reference proteome</keyword>
<dbReference type="Pfam" id="PF17921">
    <property type="entry name" value="Integrase_H2C2"/>
    <property type="match status" value="1"/>
</dbReference>
<dbReference type="InterPro" id="IPR000477">
    <property type="entry name" value="RT_dom"/>
</dbReference>
<dbReference type="EMBL" id="CP092875">
    <property type="protein sequence ID" value="UYV75828.1"/>
    <property type="molecule type" value="Genomic_DNA"/>
</dbReference>
<dbReference type="InterPro" id="IPR041577">
    <property type="entry name" value="RT_RNaseH_2"/>
</dbReference>
<dbReference type="Gene3D" id="3.30.70.270">
    <property type="match status" value="1"/>
</dbReference>
<reference evidence="5 6" key="1">
    <citation type="submission" date="2022-01" db="EMBL/GenBank/DDBJ databases">
        <title>A chromosomal length assembly of Cordylochernes scorpioides.</title>
        <authorList>
            <person name="Zeh D."/>
            <person name="Zeh J."/>
        </authorList>
    </citation>
    <scope>NUCLEOTIDE SEQUENCE [LARGE SCALE GENOMIC DNA]</scope>
    <source>
        <strain evidence="5">IN4F17</strain>
        <tissue evidence="5">Whole Body</tissue>
    </source>
</reference>
<proteinExistence type="predicted"/>
<feature type="region of interest" description="Disordered" evidence="3">
    <location>
        <begin position="635"/>
        <end position="657"/>
    </location>
</feature>
<dbReference type="Pfam" id="PF22938">
    <property type="entry name" value="Integrase_p58_C"/>
    <property type="match status" value="1"/>
</dbReference>
<feature type="compositionally biased region" description="Basic and acidic residues" evidence="3">
    <location>
        <begin position="503"/>
        <end position="515"/>
    </location>
</feature>
<feature type="domain" description="Reverse transcriptase" evidence="4">
    <location>
        <begin position="1"/>
        <end position="68"/>
    </location>
</feature>
<dbReference type="PROSITE" id="PS50878">
    <property type="entry name" value="RT_POL"/>
    <property type="match status" value="1"/>
</dbReference>